<dbReference type="EMBL" id="JASAOG010000049">
    <property type="protein sequence ID" value="KAK0058235.1"/>
    <property type="molecule type" value="Genomic_DNA"/>
</dbReference>
<comment type="caution">
    <text evidence="2">The sequence shown here is derived from an EMBL/GenBank/DDBJ whole genome shotgun (WGS) entry which is preliminary data.</text>
</comment>
<reference evidence="2" key="2">
    <citation type="submission" date="2023-04" db="EMBL/GenBank/DDBJ databases">
        <authorList>
            <person name="Bu L."/>
            <person name="Lu L."/>
            <person name="Laidemitt M.R."/>
            <person name="Zhang S.M."/>
            <person name="Mutuku M."/>
            <person name="Mkoji G."/>
            <person name="Steinauer M."/>
            <person name="Loker E.S."/>
        </authorList>
    </citation>
    <scope>NUCLEOTIDE SEQUENCE</scope>
    <source>
        <strain evidence="2">KasaAsao</strain>
        <tissue evidence="2">Whole Snail</tissue>
    </source>
</reference>
<name>A0AAD8FBF0_BIOPF</name>
<keyword evidence="3" id="KW-1185">Reference proteome</keyword>
<dbReference type="InterPro" id="IPR008983">
    <property type="entry name" value="Tumour_necrosis_fac-like_dom"/>
</dbReference>
<organism evidence="2 3">
    <name type="scientific">Biomphalaria pfeifferi</name>
    <name type="common">Bloodfluke planorb</name>
    <name type="synonym">Freshwater snail</name>
    <dbReference type="NCBI Taxonomy" id="112525"/>
    <lineage>
        <taxon>Eukaryota</taxon>
        <taxon>Metazoa</taxon>
        <taxon>Spiralia</taxon>
        <taxon>Lophotrochozoa</taxon>
        <taxon>Mollusca</taxon>
        <taxon>Gastropoda</taxon>
        <taxon>Heterobranchia</taxon>
        <taxon>Euthyneura</taxon>
        <taxon>Panpulmonata</taxon>
        <taxon>Hygrophila</taxon>
        <taxon>Lymnaeoidea</taxon>
        <taxon>Planorbidae</taxon>
        <taxon>Biomphalaria</taxon>
    </lineage>
</organism>
<dbReference type="InterPro" id="IPR001073">
    <property type="entry name" value="C1q_dom"/>
</dbReference>
<evidence type="ECO:0000259" key="1">
    <source>
        <dbReference type="Pfam" id="PF00386"/>
    </source>
</evidence>
<dbReference type="Pfam" id="PF00386">
    <property type="entry name" value="C1q"/>
    <property type="match status" value="1"/>
</dbReference>
<proteinExistence type="predicted"/>
<sequence>MEELHAASSFMLNLQKETESLSQHIPERAITDSKQEQEERNSVVELDEMKAEISRTAKELTLLRTLNEKLSNKVIGNEKRISELCISLENQTLLKSELSSAQNTVKIDTEMESKCNDQLKDIEEKLHSANAFTLDMPAMTCQVQELQKNFYLTNQMIDPLKQDVSDMSTVVTKLKASLDSFVVEQGKKLSDHEDKVYGHFVQLSQEIKDLQQHVSFYVDVDSNKTMNLRARRNLTCFDHELFNEGKHFNLKSGIFFVPCSGLYLCSLILEINQDNDIEFNIHVKPKFEKETIKCITHLRNKDTIASVVFPIDLHKHDKMYIRPDKDCFNLKISSLSYFACVLIKSFPS</sequence>
<dbReference type="SUPFAM" id="SSF49842">
    <property type="entry name" value="TNF-like"/>
    <property type="match status" value="1"/>
</dbReference>
<evidence type="ECO:0000313" key="2">
    <source>
        <dbReference type="EMBL" id="KAK0058235.1"/>
    </source>
</evidence>
<reference evidence="2" key="1">
    <citation type="journal article" date="2023" name="PLoS Negl. Trop. Dis.">
        <title>A genome sequence for Biomphalaria pfeifferi, the major vector snail for the human-infecting parasite Schistosoma mansoni.</title>
        <authorList>
            <person name="Bu L."/>
            <person name="Lu L."/>
            <person name="Laidemitt M.R."/>
            <person name="Zhang S.M."/>
            <person name="Mutuku M."/>
            <person name="Mkoji G."/>
            <person name="Steinauer M."/>
            <person name="Loker E.S."/>
        </authorList>
    </citation>
    <scope>NUCLEOTIDE SEQUENCE</scope>
    <source>
        <strain evidence="2">KasaAsao</strain>
    </source>
</reference>
<gene>
    <name evidence="2" type="ORF">Bpfe_012236</name>
</gene>
<protein>
    <submittedName>
        <fullName evidence="2">Myosin-9-like isoform X2</fullName>
    </submittedName>
</protein>
<feature type="domain" description="C1q" evidence="1">
    <location>
        <begin position="222"/>
        <end position="339"/>
    </location>
</feature>
<accession>A0AAD8FBF0</accession>
<dbReference type="Proteomes" id="UP001233172">
    <property type="component" value="Unassembled WGS sequence"/>
</dbReference>
<dbReference type="AlphaFoldDB" id="A0AAD8FBF0"/>
<dbReference type="Gene3D" id="2.60.120.40">
    <property type="match status" value="1"/>
</dbReference>
<evidence type="ECO:0000313" key="3">
    <source>
        <dbReference type="Proteomes" id="UP001233172"/>
    </source>
</evidence>